<dbReference type="PROSITE" id="PS51470">
    <property type="entry name" value="FG_GAP"/>
    <property type="match status" value="1"/>
</dbReference>
<organism evidence="5 6">
    <name type="scientific">Leptospira jelokensis</name>
    <dbReference type="NCBI Taxonomy" id="2484931"/>
    <lineage>
        <taxon>Bacteria</taxon>
        <taxon>Pseudomonadati</taxon>
        <taxon>Spirochaetota</taxon>
        <taxon>Spirochaetia</taxon>
        <taxon>Leptospirales</taxon>
        <taxon>Leptospiraceae</taxon>
        <taxon>Leptospira</taxon>
    </lineage>
</organism>
<dbReference type="Pfam" id="PF13517">
    <property type="entry name" value="FG-GAP_3"/>
    <property type="match status" value="1"/>
</dbReference>
<keyword evidence="1" id="KW-0732">Signal</keyword>
<accession>A0A4Z1A218</accession>
<dbReference type="RefSeq" id="WP_135641331.1">
    <property type="nucleotide sequence ID" value="NZ_RQGH01000011.1"/>
</dbReference>
<dbReference type="GO" id="GO:0008305">
    <property type="term" value="C:integrin complex"/>
    <property type="evidence" value="ECO:0007669"/>
    <property type="project" value="InterPro"/>
</dbReference>
<dbReference type="EMBL" id="RQGH01000011">
    <property type="protein sequence ID" value="TGL72416.1"/>
    <property type="molecule type" value="Genomic_DNA"/>
</dbReference>
<protein>
    <recommendedName>
        <fullName evidence="7">VCBS repeat-containing protein</fullName>
    </recommendedName>
</protein>
<dbReference type="GO" id="GO:0007155">
    <property type="term" value="P:cell adhesion"/>
    <property type="evidence" value="ECO:0007669"/>
    <property type="project" value="InterPro"/>
</dbReference>
<evidence type="ECO:0000256" key="1">
    <source>
        <dbReference type="ARBA" id="ARBA00022729"/>
    </source>
</evidence>
<evidence type="ECO:0000313" key="6">
    <source>
        <dbReference type="Proteomes" id="UP000297567"/>
    </source>
</evidence>
<name>A0A4Z1A218_9LEPT</name>
<dbReference type="PANTHER" id="PTHR23221:SF7">
    <property type="entry name" value="PHOSPHATIDYLINOSITOL-GLYCAN-SPECIFIC PHOSPHOLIPASE D"/>
    <property type="match status" value="1"/>
</dbReference>
<dbReference type="InterPro" id="IPR013519">
    <property type="entry name" value="Int_alpha_beta-p"/>
</dbReference>
<dbReference type="InterPro" id="IPR028994">
    <property type="entry name" value="Integrin_alpha_N"/>
</dbReference>
<dbReference type="Gene3D" id="2.130.10.130">
    <property type="entry name" value="Integrin alpha, N-terminal"/>
    <property type="match status" value="2"/>
</dbReference>
<dbReference type="InterPro" id="IPR000413">
    <property type="entry name" value="Integrin_alpha"/>
</dbReference>
<dbReference type="AlphaFoldDB" id="A0A4Z1A218"/>
<evidence type="ECO:0008006" key="7">
    <source>
        <dbReference type="Google" id="ProtNLM"/>
    </source>
</evidence>
<keyword evidence="2" id="KW-0677">Repeat</keyword>
<dbReference type="SMART" id="SM00191">
    <property type="entry name" value="Int_alpha"/>
    <property type="match status" value="4"/>
</dbReference>
<gene>
    <name evidence="5" type="ORF">EHQ62_06270</name>
</gene>
<keyword evidence="6" id="KW-1185">Reference proteome</keyword>
<dbReference type="SUPFAM" id="SSF69318">
    <property type="entry name" value="Integrin alpha N-terminal domain"/>
    <property type="match status" value="1"/>
</dbReference>
<dbReference type="InterPro" id="IPR013517">
    <property type="entry name" value="FG-GAP"/>
</dbReference>
<dbReference type="Pfam" id="PF01839">
    <property type="entry name" value="FG-GAP"/>
    <property type="match status" value="2"/>
</dbReference>
<reference evidence="5" key="1">
    <citation type="journal article" date="2019" name="PLoS Negl. Trop. Dis.">
        <title>Revisiting the worldwide diversity of Leptospira species in the environment.</title>
        <authorList>
            <person name="Vincent A.T."/>
            <person name="Schiettekatte O."/>
            <person name="Bourhy P."/>
            <person name="Veyrier F.J."/>
            <person name="Picardeau M."/>
        </authorList>
    </citation>
    <scope>NUCLEOTIDE SEQUENCE [LARGE SCALE GENOMIC DNA]</scope>
    <source>
        <strain evidence="5">201702451</strain>
    </source>
</reference>
<dbReference type="PANTHER" id="PTHR23221">
    <property type="entry name" value="GLYCOSYLPHOSPHATIDYLINOSITOL PHOSPHOLIPASE D"/>
    <property type="match status" value="1"/>
</dbReference>
<proteinExistence type="predicted"/>
<dbReference type="GO" id="GO:0016787">
    <property type="term" value="F:hydrolase activity"/>
    <property type="evidence" value="ECO:0007669"/>
    <property type="project" value="UniProtKB-KW"/>
</dbReference>
<keyword evidence="3" id="KW-0378">Hydrolase</keyword>
<evidence type="ECO:0000256" key="2">
    <source>
        <dbReference type="ARBA" id="ARBA00022737"/>
    </source>
</evidence>
<evidence type="ECO:0000256" key="4">
    <source>
        <dbReference type="ARBA" id="ARBA00023180"/>
    </source>
</evidence>
<dbReference type="PRINTS" id="PR01185">
    <property type="entry name" value="INTEGRINA"/>
</dbReference>
<comment type="caution">
    <text evidence="5">The sequence shown here is derived from an EMBL/GenBank/DDBJ whole genome shotgun (WGS) entry which is preliminary data.</text>
</comment>
<evidence type="ECO:0000313" key="5">
    <source>
        <dbReference type="EMBL" id="TGL72416.1"/>
    </source>
</evidence>
<dbReference type="Proteomes" id="UP000297567">
    <property type="component" value="Unassembled WGS sequence"/>
</dbReference>
<sequence length="404" mass="43249">MELDNFLCPEENLIKRFSPGIYLLFLQEPRVTISNLTNYSIVETGFVIGTAPSDVSYVNIGLDFDLPFQVPVIGGQWRAPLPAKAVTNSFWTYGSLHTIYAQIPYEKTDSILVRKGTNKDTDGDGYPDLIVSANNSAANQGYGYVYKSNPNTKQLETTPSTSLTDGITQTYFGSRITAGDFNGDGYDDWVFASPWNDEVFIFYSQGSRAIQSQTTNNADVSYKPGVNDNFGSFAQAGDANGDGYLDLFVSAATYSSSLGRMYIYLSNQGSLPTTPQQMLVAPQEPSPDCGAGTGCQFGANFVLDYFNSDRCIDLAVGGPTFNSNQGIVFVYHSNCDSSNPYSNPPVATLIGPPPGSCNGSTNCFFGGSLASGDTNGDGRPDLLIGSTGASSGIGDVYLVLNVMT</sequence>
<keyword evidence="4" id="KW-0325">Glycoprotein</keyword>
<evidence type="ECO:0000256" key="3">
    <source>
        <dbReference type="ARBA" id="ARBA00022801"/>
    </source>
</evidence>